<dbReference type="OrthoDB" id="9793589at2"/>
<sequence length="105" mass="11685">MTQTCAHLDQIDLTVTADSVAPSAHGCEECLKLGDTWVHLRLCLECGHVGCCDSSKNKHATAHFRATRHPVMQSAERGEDWLYCYIDELTVEPGSGPLWSGDWRK</sequence>
<organism evidence="2 3">
    <name type="scientific">Deinococcus marmoris</name>
    <dbReference type="NCBI Taxonomy" id="249408"/>
    <lineage>
        <taxon>Bacteria</taxon>
        <taxon>Thermotogati</taxon>
        <taxon>Deinococcota</taxon>
        <taxon>Deinococci</taxon>
        <taxon>Deinococcales</taxon>
        <taxon>Deinococcaceae</taxon>
        <taxon>Deinococcus</taxon>
    </lineage>
</organism>
<dbReference type="STRING" id="249408.BOO71_0015247"/>
<dbReference type="PROSITE" id="PS50271">
    <property type="entry name" value="ZF_UBP"/>
    <property type="match status" value="1"/>
</dbReference>
<reference evidence="2 3" key="1">
    <citation type="submission" date="2017-01" db="EMBL/GenBank/DDBJ databases">
        <title>Genome Analysis of Deinococcus marmoris KOPRI26562.</title>
        <authorList>
            <person name="Kim J.H."/>
            <person name="Oh H.-M."/>
        </authorList>
    </citation>
    <scope>NUCLEOTIDE SEQUENCE [LARGE SCALE GENOMIC DNA]</scope>
    <source>
        <strain evidence="2 3">KOPRI26562</strain>
    </source>
</reference>
<dbReference type="Gene3D" id="3.30.40.10">
    <property type="entry name" value="Zinc/RING finger domain, C3HC4 (zinc finger)"/>
    <property type="match status" value="1"/>
</dbReference>
<dbReference type="AlphaFoldDB" id="A0A1U7NQX5"/>
<dbReference type="GO" id="GO:0008270">
    <property type="term" value="F:zinc ion binding"/>
    <property type="evidence" value="ECO:0007669"/>
    <property type="project" value="InterPro"/>
</dbReference>
<dbReference type="Proteomes" id="UP000186607">
    <property type="component" value="Unassembled WGS sequence"/>
</dbReference>
<evidence type="ECO:0000313" key="2">
    <source>
        <dbReference type="EMBL" id="OLV15330.1"/>
    </source>
</evidence>
<protein>
    <submittedName>
        <fullName evidence="2">Glutathione-regulated potassium-efflux system protein KefB</fullName>
    </submittedName>
</protein>
<name>A0A1U7NQX5_9DEIO</name>
<dbReference type="InterPro" id="IPR013083">
    <property type="entry name" value="Znf_RING/FYVE/PHD"/>
</dbReference>
<dbReference type="EMBL" id="MSTI01000187">
    <property type="protein sequence ID" value="OLV15330.1"/>
    <property type="molecule type" value="Genomic_DNA"/>
</dbReference>
<comment type="caution">
    <text evidence="2">The sequence shown here is derived from an EMBL/GenBank/DDBJ whole genome shotgun (WGS) entry which is preliminary data.</text>
</comment>
<dbReference type="SMART" id="SM00290">
    <property type="entry name" value="ZnF_UBP"/>
    <property type="match status" value="1"/>
</dbReference>
<proteinExistence type="predicted"/>
<evidence type="ECO:0000313" key="3">
    <source>
        <dbReference type="Proteomes" id="UP000186607"/>
    </source>
</evidence>
<accession>A0A1U7NQX5</accession>
<dbReference type="RefSeq" id="WP_075837140.1">
    <property type="nucleotide sequence ID" value="NZ_MSTI01000187.1"/>
</dbReference>
<evidence type="ECO:0000259" key="1">
    <source>
        <dbReference type="PROSITE" id="PS50271"/>
    </source>
</evidence>
<feature type="domain" description="UBP-type" evidence="1">
    <location>
        <begin position="3"/>
        <end position="105"/>
    </location>
</feature>
<gene>
    <name evidence="2" type="ORF">BOO71_0015247</name>
</gene>
<dbReference type="InterPro" id="IPR001607">
    <property type="entry name" value="Znf_UBP"/>
</dbReference>
<dbReference type="SUPFAM" id="SSF57850">
    <property type="entry name" value="RING/U-box"/>
    <property type="match status" value="1"/>
</dbReference>
<keyword evidence="3" id="KW-1185">Reference proteome</keyword>
<dbReference type="Pfam" id="PF02148">
    <property type="entry name" value="zf-UBP"/>
    <property type="match status" value="1"/>
</dbReference>